<name>A0A2T2YF04_9BACT</name>
<reference evidence="2 3" key="1">
    <citation type="submission" date="2018-03" db="EMBL/GenBank/DDBJ databases">
        <title>Adhaeribacter sp. HMF7605 Genome sequencing and assembly.</title>
        <authorList>
            <person name="Kang H."/>
            <person name="Kang J."/>
            <person name="Cha I."/>
            <person name="Kim H."/>
            <person name="Joh K."/>
        </authorList>
    </citation>
    <scope>NUCLEOTIDE SEQUENCE [LARGE SCALE GENOMIC DNA]</scope>
    <source>
        <strain evidence="2 3">HMF7605</strain>
    </source>
</reference>
<organism evidence="2 3">
    <name type="scientific">Adhaeribacter arboris</name>
    <dbReference type="NCBI Taxonomy" id="2072846"/>
    <lineage>
        <taxon>Bacteria</taxon>
        <taxon>Pseudomonadati</taxon>
        <taxon>Bacteroidota</taxon>
        <taxon>Cytophagia</taxon>
        <taxon>Cytophagales</taxon>
        <taxon>Hymenobacteraceae</taxon>
        <taxon>Adhaeribacter</taxon>
    </lineage>
</organism>
<feature type="domain" description="Knr4/Smi1-like" evidence="1">
    <location>
        <begin position="26"/>
        <end position="79"/>
    </location>
</feature>
<dbReference type="SUPFAM" id="SSF160631">
    <property type="entry name" value="SMI1/KNR4-like"/>
    <property type="match status" value="1"/>
</dbReference>
<sequence length="84" mass="10082">MDNVLRSLLSKLKSTWNKEGLDVNIGISDNQIESLEKIVNYNFDEDFKEYLRQINGLKDYEWDKELFSFWSIDRIKSDMENVTR</sequence>
<keyword evidence="3" id="KW-1185">Reference proteome</keyword>
<dbReference type="EMBL" id="PYFT01000001">
    <property type="protein sequence ID" value="PSR54090.1"/>
    <property type="molecule type" value="Genomic_DNA"/>
</dbReference>
<comment type="caution">
    <text evidence="2">The sequence shown here is derived from an EMBL/GenBank/DDBJ whole genome shotgun (WGS) entry which is preliminary data.</text>
</comment>
<evidence type="ECO:0000313" key="2">
    <source>
        <dbReference type="EMBL" id="PSR54090.1"/>
    </source>
</evidence>
<dbReference type="InterPro" id="IPR018958">
    <property type="entry name" value="Knr4/Smi1-like_dom"/>
</dbReference>
<accession>A0A2T2YF04</accession>
<dbReference type="Pfam" id="PF09346">
    <property type="entry name" value="SMI1_KNR4"/>
    <property type="match status" value="1"/>
</dbReference>
<dbReference type="Gene3D" id="3.40.1580.10">
    <property type="entry name" value="SMI1/KNR4-like"/>
    <property type="match status" value="1"/>
</dbReference>
<evidence type="ECO:0000313" key="3">
    <source>
        <dbReference type="Proteomes" id="UP000240357"/>
    </source>
</evidence>
<evidence type="ECO:0000259" key="1">
    <source>
        <dbReference type="Pfam" id="PF09346"/>
    </source>
</evidence>
<dbReference type="AlphaFoldDB" id="A0A2T2YF04"/>
<dbReference type="InterPro" id="IPR037883">
    <property type="entry name" value="Knr4/Smi1-like_sf"/>
</dbReference>
<proteinExistence type="predicted"/>
<dbReference type="OrthoDB" id="796581at2"/>
<gene>
    <name evidence="2" type="ORF">AHMF7605_11440</name>
</gene>
<dbReference type="RefSeq" id="WP_106929413.1">
    <property type="nucleotide sequence ID" value="NZ_PYFT01000001.1"/>
</dbReference>
<protein>
    <recommendedName>
        <fullName evidence="1">Knr4/Smi1-like domain-containing protein</fullName>
    </recommendedName>
</protein>
<dbReference type="Proteomes" id="UP000240357">
    <property type="component" value="Unassembled WGS sequence"/>
</dbReference>